<evidence type="ECO:0000313" key="2">
    <source>
        <dbReference type="Proteomes" id="UP000544095"/>
    </source>
</evidence>
<name>A0A8H5L7C5_9HYPO</name>
<keyword evidence="2" id="KW-1185">Reference proteome</keyword>
<dbReference type="AlphaFoldDB" id="A0A8H5L7C5"/>
<reference evidence="1 2" key="1">
    <citation type="submission" date="2020-05" db="EMBL/GenBank/DDBJ databases">
        <title>Identification and distribution of gene clusters putatively required for synthesis of sphingolipid metabolism inhibitors in phylogenetically diverse species of the filamentous fungus Fusarium.</title>
        <authorList>
            <person name="Kim H.-S."/>
            <person name="Busman M."/>
            <person name="Brown D.W."/>
            <person name="Divon H."/>
            <person name="Uhlig S."/>
            <person name="Proctor R.H."/>
        </authorList>
    </citation>
    <scope>NUCLEOTIDE SEQUENCE [LARGE SCALE GENOMIC DNA]</scope>
    <source>
        <strain evidence="1 2">NRRL 25211</strain>
    </source>
</reference>
<comment type="caution">
    <text evidence="1">The sequence shown here is derived from an EMBL/GenBank/DDBJ whole genome shotgun (WGS) entry which is preliminary data.</text>
</comment>
<protein>
    <submittedName>
        <fullName evidence="1">Uncharacterized protein</fullName>
    </submittedName>
</protein>
<gene>
    <name evidence="1" type="ORF">FPANT_7181</name>
</gene>
<dbReference type="EMBL" id="JAAOAR010000344">
    <property type="protein sequence ID" value="KAF5586647.1"/>
    <property type="molecule type" value="Genomic_DNA"/>
</dbReference>
<organism evidence="1 2">
    <name type="scientific">Fusarium pseudoanthophilum</name>
    <dbReference type="NCBI Taxonomy" id="48495"/>
    <lineage>
        <taxon>Eukaryota</taxon>
        <taxon>Fungi</taxon>
        <taxon>Dikarya</taxon>
        <taxon>Ascomycota</taxon>
        <taxon>Pezizomycotina</taxon>
        <taxon>Sordariomycetes</taxon>
        <taxon>Hypocreomycetidae</taxon>
        <taxon>Hypocreales</taxon>
        <taxon>Nectriaceae</taxon>
        <taxon>Fusarium</taxon>
        <taxon>Fusarium fujikuroi species complex</taxon>
    </lineage>
</organism>
<evidence type="ECO:0000313" key="1">
    <source>
        <dbReference type="EMBL" id="KAF5586647.1"/>
    </source>
</evidence>
<proteinExistence type="predicted"/>
<sequence>MSDILIRKEVNPRSRSHAQLFVILHPSNIWSFATLNHANGLWLTTQVHQTDVSKIHTGFSYPGDHVKYFEITSIPNSWLRDVQVRVDPVPAVQMTSDLECNHQYVQDVLESLVVGGILGKTQSLVESKMSDRSQPPTRSVSRGQLYIVVNGFWSSKDLSAVGNFGFEARNLWSILKQGPYHWHLYQGLLIYDDPCLKITRVRFPERPEGQVLYFELASFENDQQEYVDNVLWSTDPEDADSRWECNRKWVRDILRKFVAGGIVSQEKAEDLLSELEMVSKDIELY</sequence>
<dbReference type="Proteomes" id="UP000544095">
    <property type="component" value="Unassembled WGS sequence"/>
</dbReference>
<accession>A0A8H5L7C5</accession>